<proteinExistence type="predicted"/>
<protein>
    <submittedName>
        <fullName evidence="2">Uncharacterized protein</fullName>
    </submittedName>
</protein>
<feature type="transmembrane region" description="Helical" evidence="1">
    <location>
        <begin position="63"/>
        <end position="81"/>
    </location>
</feature>
<keyword evidence="1" id="KW-0472">Membrane</keyword>
<gene>
    <name evidence="2" type="ORF">orf00085</name>
</gene>
<evidence type="ECO:0000313" key="2">
    <source>
        <dbReference type="EMBL" id="QIZ31111.1"/>
    </source>
</evidence>
<feature type="transmembrane region" description="Helical" evidence="1">
    <location>
        <begin position="38"/>
        <end position="57"/>
    </location>
</feature>
<evidence type="ECO:0000256" key="1">
    <source>
        <dbReference type="SAM" id="Phobius"/>
    </source>
</evidence>
<sequence>MWQVFVIVYLSYLILGPHWETKILKGEKLAIVDSAKELGRRSIFISYVALLFVAWFFRKPSSVTFMNALIMTGAATVGFYLKYGSETVPMHLILVTFLIYSGRQYMNPQLWVTLALIGFYTLTHEKLYIG</sequence>
<keyword evidence="1" id="KW-0812">Transmembrane</keyword>
<name>A0A6H1QTZ5_9PHYC</name>
<organism evidence="2">
    <name type="scientific">Ostreococcus mediterraneus virus 2</name>
    <dbReference type="NCBI Taxonomy" id="2726183"/>
    <lineage>
        <taxon>Viruses</taxon>
        <taxon>Varidnaviria</taxon>
        <taxon>Bamfordvirae</taxon>
        <taxon>Nucleocytoviricota</taxon>
        <taxon>Megaviricetes</taxon>
        <taxon>Algavirales</taxon>
        <taxon>Phycodnaviridae</taxon>
        <taxon>Prasinovirus</taxon>
    </lineage>
</organism>
<keyword evidence="1" id="KW-1133">Transmembrane helix</keyword>
<reference evidence="2" key="1">
    <citation type="journal article" date="2020" name="Sci. Adv.">
        <title>Virus-host coexistence in phytoplankton through the genomic lens.</title>
        <authorList>
            <person name="Yau S."/>
            <person name="Krasovec M."/>
            <person name="Benites L.F."/>
            <person name="Rombauts S."/>
            <person name="Groussin M."/>
            <person name="Vancaester E."/>
            <person name="Aury J.M."/>
            <person name="Derelle E."/>
            <person name="Desdevises Y."/>
            <person name="Escande M.L."/>
            <person name="Grimsley N."/>
            <person name="Guy J."/>
            <person name="Moreau H."/>
            <person name="Sanchez-Brosseau S."/>
            <person name="van de Peer Y."/>
            <person name="Vandepoele K."/>
            <person name="Gourbiere S."/>
            <person name="Piganeau G."/>
        </authorList>
    </citation>
    <scope>NUCLEOTIDE SEQUENCE</scope>
    <source>
        <strain evidence="2">OmV2</strain>
    </source>
</reference>
<accession>A0A6H1QTZ5</accession>
<dbReference type="EMBL" id="MN688676">
    <property type="protein sequence ID" value="QIZ31111.1"/>
    <property type="molecule type" value="Genomic_DNA"/>
</dbReference>